<feature type="domain" description="SF3 helicase" evidence="4">
    <location>
        <begin position="190"/>
        <end position="353"/>
    </location>
</feature>
<gene>
    <name evidence="5" type="ORF">GCM10010170_070000</name>
</gene>
<dbReference type="InterPro" id="IPR051620">
    <property type="entry name" value="ORF904-like_C"/>
</dbReference>
<dbReference type="InterPro" id="IPR014818">
    <property type="entry name" value="Phage/plasmid_primase_P4_C"/>
</dbReference>
<evidence type="ECO:0000313" key="5">
    <source>
        <dbReference type="EMBL" id="GAA2369536.1"/>
    </source>
</evidence>
<dbReference type="PROSITE" id="PS51206">
    <property type="entry name" value="SF3_HELICASE_1"/>
    <property type="match status" value="1"/>
</dbReference>
<dbReference type="Gene3D" id="3.40.50.300">
    <property type="entry name" value="P-loop containing nucleotide triphosphate hydrolases"/>
    <property type="match status" value="1"/>
</dbReference>
<dbReference type="InterPro" id="IPR006500">
    <property type="entry name" value="Helicase_put_C_phage/plasmid"/>
</dbReference>
<dbReference type="NCBIfam" id="TIGR01613">
    <property type="entry name" value="primase_Cterm"/>
    <property type="match status" value="1"/>
</dbReference>
<dbReference type="Pfam" id="PF08706">
    <property type="entry name" value="D5_N"/>
    <property type="match status" value="1"/>
</dbReference>
<keyword evidence="2" id="KW-0378">Hydrolase</keyword>
<proteinExistence type="predicted"/>
<reference evidence="5 6" key="1">
    <citation type="journal article" date="2019" name="Int. J. Syst. Evol. Microbiol.">
        <title>The Global Catalogue of Microorganisms (GCM) 10K type strain sequencing project: providing services to taxonomists for standard genome sequencing and annotation.</title>
        <authorList>
            <consortium name="The Broad Institute Genomics Platform"/>
            <consortium name="The Broad Institute Genome Sequencing Center for Infectious Disease"/>
            <person name="Wu L."/>
            <person name="Ma J."/>
        </authorList>
    </citation>
    <scope>NUCLEOTIDE SEQUENCE [LARGE SCALE GENOMIC DNA]</scope>
    <source>
        <strain evidence="5 6">JCM 3272</strain>
    </source>
</reference>
<name>A0ABN3H567_9ACTN</name>
<dbReference type="EMBL" id="BAAARV010000069">
    <property type="protein sequence ID" value="GAA2369536.1"/>
    <property type="molecule type" value="Genomic_DNA"/>
</dbReference>
<dbReference type="Proteomes" id="UP001501444">
    <property type="component" value="Unassembled WGS sequence"/>
</dbReference>
<accession>A0ABN3H567</accession>
<evidence type="ECO:0000313" key="6">
    <source>
        <dbReference type="Proteomes" id="UP001501444"/>
    </source>
</evidence>
<evidence type="ECO:0000259" key="4">
    <source>
        <dbReference type="PROSITE" id="PS51206"/>
    </source>
</evidence>
<keyword evidence="1" id="KW-0547">Nucleotide-binding</keyword>
<dbReference type="SMART" id="SM00885">
    <property type="entry name" value="D5_N"/>
    <property type="match status" value="1"/>
</dbReference>
<organism evidence="5 6">
    <name type="scientific">Dactylosporangium salmoneum</name>
    <dbReference type="NCBI Taxonomy" id="53361"/>
    <lineage>
        <taxon>Bacteria</taxon>
        <taxon>Bacillati</taxon>
        <taxon>Actinomycetota</taxon>
        <taxon>Actinomycetes</taxon>
        <taxon>Micromonosporales</taxon>
        <taxon>Micromonosporaceae</taxon>
        <taxon>Dactylosporangium</taxon>
    </lineage>
</organism>
<dbReference type="InterPro" id="IPR014015">
    <property type="entry name" value="Helicase_SF3_DNA-vir"/>
</dbReference>
<dbReference type="InterPro" id="IPR027417">
    <property type="entry name" value="P-loop_NTPase"/>
</dbReference>
<evidence type="ECO:0000256" key="1">
    <source>
        <dbReference type="ARBA" id="ARBA00022741"/>
    </source>
</evidence>
<dbReference type="PANTHER" id="PTHR35372:SF2">
    <property type="entry name" value="SF3 HELICASE DOMAIN-CONTAINING PROTEIN"/>
    <property type="match status" value="1"/>
</dbReference>
<keyword evidence="3" id="KW-0067">ATP-binding</keyword>
<sequence>MLRRGIAVGRLRTTGRSTTLPDGDEGTSTGIAPASWGPTEDGLAQAFLAHHGSELRYCPSAGRWLRWGQYRWVWDEADLHWQYVLKLARQLPKTGRWRRFHAKALSAAGVAGVTRLARTSPAVTVCLDELDAHPYELNTPTGIVDLRTGLLHPADRTHLHTRSTTVGPDFDRRGEVFDRFLDDTFGDDIGLRTYVQRLVGAAAIGSVLEQILPFALGDGADGKSTLFGAIMHALGIDKSGYAIAASSDLLLQRQHADHPTELAQLAGARLVVCSELDEGQRFAEARVKLLTSPDIIPARFMHGNWFSFRPSHSIFLLGNHRPAASAGGPAFWRRLRLVPFSRSVPEDRQDPHLPERLQQEAPAVLAWVVQGAVAYLRDGTGEPDTVRAATAAYAREQDSVAGFVADCCTLAVDQPAVQVATGTLRSAYELWCAENDDAPVTPKVFTQRLHRLGVTSGRGAKGIRRYEGITLRAETQQRQPEHSSEPMF</sequence>
<dbReference type="RefSeq" id="WP_344616870.1">
    <property type="nucleotide sequence ID" value="NZ_BAAARV010000069.1"/>
</dbReference>
<comment type="caution">
    <text evidence="5">The sequence shown here is derived from an EMBL/GenBank/DDBJ whole genome shotgun (WGS) entry which is preliminary data.</text>
</comment>
<dbReference type="PANTHER" id="PTHR35372">
    <property type="entry name" value="ATP BINDING PROTEIN-RELATED"/>
    <property type="match status" value="1"/>
</dbReference>
<evidence type="ECO:0000256" key="2">
    <source>
        <dbReference type="ARBA" id="ARBA00022801"/>
    </source>
</evidence>
<protein>
    <submittedName>
        <fullName evidence="5">Phage/plasmid primase, P4 family</fullName>
    </submittedName>
</protein>
<evidence type="ECO:0000256" key="3">
    <source>
        <dbReference type="ARBA" id="ARBA00022840"/>
    </source>
</evidence>
<keyword evidence="6" id="KW-1185">Reference proteome</keyword>